<accession>A0A2G5D8I8</accession>
<keyword evidence="3" id="KW-1185">Reference proteome</keyword>
<evidence type="ECO:0000313" key="2">
    <source>
        <dbReference type="EMBL" id="PIA39820.1"/>
    </source>
</evidence>
<gene>
    <name evidence="2" type="ORF">AQUCO_02600348v1</name>
</gene>
<dbReference type="AlphaFoldDB" id="A0A2G5D8I8"/>
<reference evidence="2 3" key="1">
    <citation type="submission" date="2017-09" db="EMBL/GenBank/DDBJ databases">
        <title>WGS assembly of Aquilegia coerulea Goldsmith.</title>
        <authorList>
            <person name="Hodges S."/>
            <person name="Kramer E."/>
            <person name="Nordborg M."/>
            <person name="Tomkins J."/>
            <person name="Borevitz J."/>
            <person name="Derieg N."/>
            <person name="Yan J."/>
            <person name="Mihaltcheva S."/>
            <person name="Hayes R.D."/>
            <person name="Rokhsar D."/>
        </authorList>
    </citation>
    <scope>NUCLEOTIDE SEQUENCE [LARGE SCALE GENOMIC DNA]</scope>
    <source>
        <strain evidence="3">cv. Goldsmith</strain>
    </source>
</reference>
<name>A0A2G5D8I8_AQUCA</name>
<protein>
    <recommendedName>
        <fullName evidence="1">FBD domain-containing protein</fullName>
    </recommendedName>
</protein>
<feature type="domain" description="FBD" evidence="1">
    <location>
        <begin position="15"/>
        <end position="50"/>
    </location>
</feature>
<proteinExistence type="predicted"/>
<dbReference type="InterPro" id="IPR006566">
    <property type="entry name" value="FBD"/>
</dbReference>
<dbReference type="EMBL" id="KZ305043">
    <property type="protein sequence ID" value="PIA39820.1"/>
    <property type="molecule type" value="Genomic_DNA"/>
</dbReference>
<dbReference type="OrthoDB" id="1859887at2759"/>
<sequence>MEGYWQSEQFSTVGILNHLKTVKLHWFEGSDTELDLVRYLVENANILEKIYIIYSDTLKLYDAGQASIVEKLMQLNKASPCATYHFVNDATNAGQNMSQGTLKQLMILRTEGLEESD</sequence>
<dbReference type="Proteomes" id="UP000230069">
    <property type="component" value="Unassembled WGS sequence"/>
</dbReference>
<dbReference type="InParanoid" id="A0A2G5D8I8"/>
<organism evidence="2 3">
    <name type="scientific">Aquilegia coerulea</name>
    <name type="common">Rocky mountain columbine</name>
    <dbReference type="NCBI Taxonomy" id="218851"/>
    <lineage>
        <taxon>Eukaryota</taxon>
        <taxon>Viridiplantae</taxon>
        <taxon>Streptophyta</taxon>
        <taxon>Embryophyta</taxon>
        <taxon>Tracheophyta</taxon>
        <taxon>Spermatophyta</taxon>
        <taxon>Magnoliopsida</taxon>
        <taxon>Ranunculales</taxon>
        <taxon>Ranunculaceae</taxon>
        <taxon>Thalictroideae</taxon>
        <taxon>Aquilegia</taxon>
    </lineage>
</organism>
<evidence type="ECO:0000313" key="3">
    <source>
        <dbReference type="Proteomes" id="UP000230069"/>
    </source>
</evidence>
<evidence type="ECO:0000259" key="1">
    <source>
        <dbReference type="Pfam" id="PF08387"/>
    </source>
</evidence>
<dbReference type="Pfam" id="PF08387">
    <property type="entry name" value="FBD"/>
    <property type="match status" value="1"/>
</dbReference>